<feature type="region of interest" description="Disordered" evidence="1">
    <location>
        <begin position="101"/>
        <end position="121"/>
    </location>
</feature>
<sequence>MDEETFPAASELYRWINPSSGRPTEFPLQHALDYAYFVDGVALPFLIALDNPFANRQLSVSNDALALFDPFVDDDEHEIIEPESILTNNSNRARSLPVKRYRDNSESVSVKNQHQPSQKHQRVSYHFALDKDASIVELLRDDPDLLNYFLKIRQSNASRSPTSANTDDKSSDVGTRQSAVWSSDPRSKYAFAPRQDQQYIHDQVTAEKHNGWLESGGSNFDNLSASAEFTKAPPAQCLEDVIDAARVFLVYARAYYCEQLTSLTENLYNSSMEP</sequence>
<evidence type="ECO:0000256" key="1">
    <source>
        <dbReference type="SAM" id="MobiDB-lite"/>
    </source>
</evidence>
<dbReference type="OrthoDB" id="129224at2759"/>
<proteinExistence type="predicted"/>
<feature type="compositionally biased region" description="Polar residues" evidence="1">
    <location>
        <begin position="106"/>
        <end position="116"/>
    </location>
</feature>
<organism evidence="2 3">
    <name type="scientific">Phytophthora palmivora</name>
    <dbReference type="NCBI Taxonomy" id="4796"/>
    <lineage>
        <taxon>Eukaryota</taxon>
        <taxon>Sar</taxon>
        <taxon>Stramenopiles</taxon>
        <taxon>Oomycota</taxon>
        <taxon>Peronosporomycetes</taxon>
        <taxon>Peronosporales</taxon>
        <taxon>Peronosporaceae</taxon>
        <taxon>Phytophthora</taxon>
    </lineage>
</organism>
<comment type="caution">
    <text evidence="2">The sequence shown here is derived from an EMBL/GenBank/DDBJ whole genome shotgun (WGS) entry which is preliminary data.</text>
</comment>
<dbReference type="EMBL" id="NCKW01000368">
    <property type="protein sequence ID" value="POM80611.1"/>
    <property type="molecule type" value="Genomic_DNA"/>
</dbReference>
<gene>
    <name evidence="2" type="ORF">PHPALM_1531</name>
</gene>
<feature type="compositionally biased region" description="Polar residues" evidence="1">
    <location>
        <begin position="172"/>
        <end position="181"/>
    </location>
</feature>
<accession>A0A2P4YS23</accession>
<keyword evidence="3" id="KW-1185">Reference proteome</keyword>
<evidence type="ECO:0000313" key="2">
    <source>
        <dbReference type="EMBL" id="POM80611.1"/>
    </source>
</evidence>
<evidence type="ECO:0000313" key="3">
    <source>
        <dbReference type="Proteomes" id="UP000237271"/>
    </source>
</evidence>
<feature type="region of interest" description="Disordered" evidence="1">
    <location>
        <begin position="157"/>
        <end position="187"/>
    </location>
</feature>
<dbReference type="AlphaFoldDB" id="A0A2P4YS23"/>
<dbReference type="Proteomes" id="UP000237271">
    <property type="component" value="Unassembled WGS sequence"/>
</dbReference>
<protein>
    <submittedName>
        <fullName evidence="2">Uncharacterized protein</fullName>
    </submittedName>
</protein>
<name>A0A2P4YS23_9STRA</name>
<reference evidence="2 3" key="1">
    <citation type="journal article" date="2017" name="Genome Biol. Evol.">
        <title>Phytophthora megakarya and P. palmivora, closely related causal agents of cacao black pod rot, underwent increases in genome sizes and gene numbers by different mechanisms.</title>
        <authorList>
            <person name="Ali S.S."/>
            <person name="Shao J."/>
            <person name="Lary D.J."/>
            <person name="Kronmiller B."/>
            <person name="Shen D."/>
            <person name="Strem M.D."/>
            <person name="Amoako-Attah I."/>
            <person name="Akrofi A.Y."/>
            <person name="Begoude B.A."/>
            <person name="Ten Hoopen G.M."/>
            <person name="Coulibaly K."/>
            <person name="Kebe B.I."/>
            <person name="Melnick R.L."/>
            <person name="Guiltinan M.J."/>
            <person name="Tyler B.M."/>
            <person name="Meinhardt L.W."/>
            <person name="Bailey B.A."/>
        </authorList>
    </citation>
    <scope>NUCLEOTIDE SEQUENCE [LARGE SCALE GENOMIC DNA]</scope>
    <source>
        <strain evidence="3">sbr112.9</strain>
    </source>
</reference>